<dbReference type="Proteomes" id="UP000037558">
    <property type="component" value="Unassembled WGS sequence"/>
</dbReference>
<sequence>MYLFTSEKIVPSRSSPKSFISTPLGEVHMELYINEKPLSHFAIVETKSFDLHHGGILYSYVTPALIAELVFCKPPSSLAPHMSIDGICGAVWRVKPLVDQLSVKYSATLRTQKLLEGGANSGEGLDALTWYTNTHMLTIGTEDGPMLTHRGKKNDRMPNCFYTYDELAQQEIVQYVNDALVVPIPSLPKNEICQVHFVIAWKKHDGQPEDDVSTWYAVDMVGKDILSAEELA</sequence>
<evidence type="ECO:0000313" key="2">
    <source>
        <dbReference type="Proteomes" id="UP000037558"/>
    </source>
</evidence>
<gene>
    <name evidence="1" type="ORF">AMD01_09300</name>
</gene>
<comment type="caution">
    <text evidence="1">The sequence shown here is derived from an EMBL/GenBank/DDBJ whole genome shotgun (WGS) entry which is preliminary data.</text>
</comment>
<evidence type="ECO:0000313" key="1">
    <source>
        <dbReference type="EMBL" id="KOO46063.1"/>
    </source>
</evidence>
<dbReference type="RefSeq" id="WP_053401127.1">
    <property type="nucleotide sequence ID" value="NZ_LILC01000013.1"/>
</dbReference>
<dbReference type="AlphaFoldDB" id="A0A0M0L5X2"/>
<dbReference type="PATRIC" id="fig|284581.3.peg.1929"/>
<dbReference type="STRING" id="284581.AMD01_09300"/>
<proteinExistence type="predicted"/>
<dbReference type="EMBL" id="LILC01000013">
    <property type="protein sequence ID" value="KOO46063.1"/>
    <property type="molecule type" value="Genomic_DNA"/>
</dbReference>
<organism evidence="1 2">
    <name type="scientific">Priestia koreensis</name>
    <dbReference type="NCBI Taxonomy" id="284581"/>
    <lineage>
        <taxon>Bacteria</taxon>
        <taxon>Bacillati</taxon>
        <taxon>Bacillota</taxon>
        <taxon>Bacilli</taxon>
        <taxon>Bacillales</taxon>
        <taxon>Bacillaceae</taxon>
        <taxon>Priestia</taxon>
    </lineage>
</organism>
<accession>A0A0M0L5X2</accession>
<keyword evidence="2" id="KW-1185">Reference proteome</keyword>
<protein>
    <submittedName>
        <fullName evidence="1">Uncharacterized protein</fullName>
    </submittedName>
</protein>
<reference evidence="2" key="1">
    <citation type="submission" date="2015-08" db="EMBL/GenBank/DDBJ databases">
        <title>Fjat-14210 dsm16467.</title>
        <authorList>
            <person name="Liu B."/>
            <person name="Wang J."/>
            <person name="Zhu Y."/>
            <person name="Liu G."/>
            <person name="Chen Q."/>
            <person name="Chen Z."/>
            <person name="Lan J."/>
            <person name="Che J."/>
            <person name="Ge C."/>
            <person name="Shi H."/>
            <person name="Pan Z."/>
            <person name="Liu X."/>
        </authorList>
    </citation>
    <scope>NUCLEOTIDE SEQUENCE [LARGE SCALE GENOMIC DNA]</scope>
    <source>
        <strain evidence="2">DSM 16467</strain>
    </source>
</reference>
<name>A0A0M0L5X2_9BACI</name>
<dbReference type="OrthoDB" id="2632514at2"/>